<dbReference type="SUPFAM" id="SSF63829">
    <property type="entry name" value="Calcium-dependent phosphotriesterase"/>
    <property type="match status" value="1"/>
</dbReference>
<organism evidence="1 2">
    <name type="scientific">Digitaria exilis</name>
    <dbReference type="NCBI Taxonomy" id="1010633"/>
    <lineage>
        <taxon>Eukaryota</taxon>
        <taxon>Viridiplantae</taxon>
        <taxon>Streptophyta</taxon>
        <taxon>Embryophyta</taxon>
        <taxon>Tracheophyta</taxon>
        <taxon>Spermatophyta</taxon>
        <taxon>Magnoliopsida</taxon>
        <taxon>Liliopsida</taxon>
        <taxon>Poales</taxon>
        <taxon>Poaceae</taxon>
        <taxon>PACMAD clade</taxon>
        <taxon>Panicoideae</taxon>
        <taxon>Panicodae</taxon>
        <taxon>Paniceae</taxon>
        <taxon>Anthephorinae</taxon>
        <taxon>Digitaria</taxon>
    </lineage>
</organism>
<sequence length="205" mass="22415">MADIHKLDADNMEEHLPKHAALRVASPERGNPMAFATLGTNIFIVSSHDRAPPILVYDTANAALAVGPRPPVGYLGDFGQSSFSLQLQFCSWGANPDQHEPWDPPMAWTWNTSPAPPSQLIGEHLVTAYALHPDGHTVFVSTDGGHTHFRWTPVMACGETLGHGPYYDGELDAWVGLHHEQDGYVCCCPVASRRSDTARRPPLDD</sequence>
<dbReference type="Proteomes" id="UP000636709">
    <property type="component" value="Unassembled WGS sequence"/>
</dbReference>
<dbReference type="PANTHER" id="PTHR33085">
    <property type="entry name" value="OS12G0113100 PROTEIN-RELATED"/>
    <property type="match status" value="1"/>
</dbReference>
<keyword evidence="2" id="KW-1185">Reference proteome</keyword>
<protein>
    <submittedName>
        <fullName evidence="1">Uncharacterized protein</fullName>
    </submittedName>
</protein>
<dbReference type="EMBL" id="JACEFO010002346">
    <property type="protein sequence ID" value="KAF8664869.1"/>
    <property type="molecule type" value="Genomic_DNA"/>
</dbReference>
<accession>A0A835AMW5</accession>
<dbReference type="PANTHER" id="PTHR33085:SF47">
    <property type="entry name" value="OS02G0513400 PROTEIN"/>
    <property type="match status" value="1"/>
</dbReference>
<dbReference type="OrthoDB" id="685686at2759"/>
<dbReference type="InterPro" id="IPR012871">
    <property type="entry name" value="DUF1668_ORYSA"/>
</dbReference>
<evidence type="ECO:0000313" key="2">
    <source>
        <dbReference type="Proteomes" id="UP000636709"/>
    </source>
</evidence>
<reference evidence="1" key="1">
    <citation type="submission" date="2020-07" db="EMBL/GenBank/DDBJ databases">
        <title>Genome sequence and genetic diversity analysis of an under-domesticated orphan crop, white fonio (Digitaria exilis).</title>
        <authorList>
            <person name="Bennetzen J.L."/>
            <person name="Chen S."/>
            <person name="Ma X."/>
            <person name="Wang X."/>
            <person name="Yssel A.E.J."/>
            <person name="Chaluvadi S.R."/>
            <person name="Johnson M."/>
            <person name="Gangashetty P."/>
            <person name="Hamidou F."/>
            <person name="Sanogo M.D."/>
            <person name="Zwaenepoel A."/>
            <person name="Wallace J."/>
            <person name="Van De Peer Y."/>
            <person name="Van Deynze A."/>
        </authorList>
    </citation>
    <scope>NUCLEOTIDE SEQUENCE</scope>
    <source>
        <tissue evidence="1">Leaves</tissue>
    </source>
</reference>
<name>A0A835AMW5_9POAL</name>
<dbReference type="Pfam" id="PF07893">
    <property type="entry name" value="DUF1668"/>
    <property type="match status" value="1"/>
</dbReference>
<dbReference type="AlphaFoldDB" id="A0A835AMW5"/>
<evidence type="ECO:0000313" key="1">
    <source>
        <dbReference type="EMBL" id="KAF8664869.1"/>
    </source>
</evidence>
<gene>
    <name evidence="1" type="ORF">HU200_054182</name>
</gene>
<proteinExistence type="predicted"/>
<comment type="caution">
    <text evidence="1">The sequence shown here is derived from an EMBL/GenBank/DDBJ whole genome shotgun (WGS) entry which is preliminary data.</text>
</comment>